<keyword evidence="1" id="KW-0732">Signal</keyword>
<dbReference type="Pfam" id="PF02494">
    <property type="entry name" value="HYR"/>
    <property type="match status" value="3"/>
</dbReference>
<dbReference type="Gene3D" id="2.130.10.130">
    <property type="entry name" value="Integrin alpha, N-terminal"/>
    <property type="match status" value="1"/>
</dbReference>
<name>Q09E53_STIAD</name>
<dbReference type="InterPro" id="IPR013783">
    <property type="entry name" value="Ig-like_fold"/>
</dbReference>
<dbReference type="Proteomes" id="UP000032702">
    <property type="component" value="Unassembled WGS sequence"/>
</dbReference>
<dbReference type="PROSITE" id="PS50825">
    <property type="entry name" value="HYR"/>
    <property type="match status" value="3"/>
</dbReference>
<feature type="region of interest" description="Disordered" evidence="3">
    <location>
        <begin position="99"/>
        <end position="120"/>
    </location>
</feature>
<evidence type="ECO:0000256" key="2">
    <source>
        <dbReference type="ARBA" id="ARBA00022737"/>
    </source>
</evidence>
<evidence type="ECO:0000256" key="1">
    <source>
        <dbReference type="ARBA" id="ARBA00022729"/>
    </source>
</evidence>
<evidence type="ECO:0000313" key="5">
    <source>
        <dbReference type="EMBL" id="EAU70025.1"/>
    </source>
</evidence>
<dbReference type="InterPro" id="IPR028994">
    <property type="entry name" value="Integrin_alpha_N"/>
</dbReference>
<organism evidence="5 6">
    <name type="scientific">Stigmatella aurantiaca (strain DW4/3-1)</name>
    <dbReference type="NCBI Taxonomy" id="378806"/>
    <lineage>
        <taxon>Bacteria</taxon>
        <taxon>Pseudomonadati</taxon>
        <taxon>Myxococcota</taxon>
        <taxon>Myxococcia</taxon>
        <taxon>Myxococcales</taxon>
        <taxon>Cystobacterineae</taxon>
        <taxon>Archangiaceae</taxon>
        <taxon>Stigmatella</taxon>
    </lineage>
</organism>
<feature type="region of interest" description="Disordered" evidence="3">
    <location>
        <begin position="760"/>
        <end position="781"/>
    </location>
</feature>
<protein>
    <submittedName>
        <fullName evidence="5">HYR domain protein</fullName>
    </submittedName>
</protein>
<dbReference type="AlphaFoldDB" id="Q09E53"/>
<evidence type="ECO:0000256" key="3">
    <source>
        <dbReference type="SAM" id="MobiDB-lite"/>
    </source>
</evidence>
<dbReference type="Pfam" id="PF13517">
    <property type="entry name" value="FG-GAP_3"/>
    <property type="match status" value="1"/>
</dbReference>
<reference evidence="5 6" key="1">
    <citation type="submission" date="2006-04" db="EMBL/GenBank/DDBJ databases">
        <authorList>
            <person name="Nierman W.C."/>
        </authorList>
    </citation>
    <scope>NUCLEOTIDE SEQUENCE [LARGE SCALE GENOMIC DNA]</scope>
    <source>
        <strain evidence="5 6">DW4/3-1</strain>
    </source>
</reference>
<dbReference type="PANTHER" id="PTHR24273">
    <property type="entry name" value="FI04643P-RELATED"/>
    <property type="match status" value="1"/>
</dbReference>
<evidence type="ECO:0000313" key="6">
    <source>
        <dbReference type="Proteomes" id="UP000032702"/>
    </source>
</evidence>
<gene>
    <name evidence="5" type="ORF">STIAU_8394</name>
</gene>
<feature type="domain" description="HYR" evidence="4">
    <location>
        <begin position="972"/>
        <end position="1052"/>
    </location>
</feature>
<dbReference type="SUPFAM" id="SSF69318">
    <property type="entry name" value="Integrin alpha N-terminal domain"/>
    <property type="match status" value="1"/>
</dbReference>
<comment type="caution">
    <text evidence="5">The sequence shown here is derived from an EMBL/GenBank/DDBJ whole genome shotgun (WGS) entry which is preliminary data.</text>
</comment>
<accession>Q09E53</accession>
<feature type="domain" description="HYR" evidence="4">
    <location>
        <begin position="812"/>
        <end position="892"/>
    </location>
</feature>
<dbReference type="InterPro" id="IPR013517">
    <property type="entry name" value="FG-GAP"/>
</dbReference>
<evidence type="ECO:0000259" key="4">
    <source>
        <dbReference type="PROSITE" id="PS50825"/>
    </source>
</evidence>
<dbReference type="Gene3D" id="2.60.40.10">
    <property type="entry name" value="Immunoglobulins"/>
    <property type="match status" value="2"/>
</dbReference>
<proteinExistence type="predicted"/>
<dbReference type="PANTHER" id="PTHR24273:SF32">
    <property type="entry name" value="HYALIN"/>
    <property type="match status" value="1"/>
</dbReference>
<dbReference type="EMBL" id="AAMD01000001">
    <property type="protein sequence ID" value="EAU70025.1"/>
    <property type="molecule type" value="Genomic_DNA"/>
</dbReference>
<sequence>MSHPPIQLSQRQERRAWDLWTKLPTAARGQSPVARRTKPPFLRGRYLTLSSAPRLPPTSGLLGNCRDFQRKSIFLLLLGSQEIARNQFLLKRGRHLSAHARKSRRRDMEQGRGHHGRVGGAGHHWRRRLCAALVALGVGGCNETISPPREALSQKAGALSEACDAQPPFEPNFEPELQWAWTGSPQAPEFNQVMMTPVVVDVNADGIPDIVFSTFKNGTDEAIWKEGVLRAISGDDGRDLWANTHPSYRIKAASSIAAGDIDNDGLVEICGIPSDGRGIICYENDGTFKFRTSPDAFDYNEWGGPSLADLDGDGLVEILDGNRVYSHTGALKWVGADGMGGAEHTGPVSFAADLDGDGKQEVINGRSIYKHNGTPYCPTAPIPHGFAAVANFDEDSKAEIVVSGYGQVSLLDDNCQVLWTVPVPGGGHGGSPNIGDFDNDGVPEIGLPGTNAYSVLDSDGTLLWKRPTQELSSGKTGSTAFDFEDDGKLEIIYADEVRLRIYDGATGQVRFETAHSSSTTHENPVIADVDSDFAAELVVATNDTAYPGFHGIRVYHDKKEGWAHTRRIWNQHAYSITNIHNDGTVPAEPMRPWLQSFLNTFRSNVAGYLGDNTFQLPDLLVANLTATCGEDGTLTLSANILNLGAGTAASGTKVAFYQGDPASGGTLLGVATLSTTLPSGATLTAQLPLSPAHRGTHEIFAVADDDGTGAGRHTECDELNNSSSSTIDLGCQETPANLPPVALCQDITVPADAACQATASINHGSHDPDNQPSPLSVSEAPTGPFGLGEHTVTLTASDGEASAQCEGTVTVVDTTKPAVSCPAATTLQSCSPQGTAVTFAAASASDNCGASPVSCSHASGDTFPVGTTPVTCSAQDGSGNTASCGFDVTVVGDTTKPTVSCPAARTVETCSPAGATVTYEPATSTDNCGAAPVSCSHASGSKFPVGTTPVTCSAQDASGNASSCNFNVKVTGDTTPPAISCPLSVEAKVGLGQIGVAVQFATSATDTCGQPTITCSHPPGLLFLLGLTPVTCTATDASGNQASCNFGVRVSLDLSLP</sequence>
<keyword evidence="2" id="KW-0677">Repeat</keyword>
<dbReference type="PATRIC" id="fig|378806.16.peg.9531"/>
<dbReference type="InterPro" id="IPR003410">
    <property type="entry name" value="HYR_dom"/>
</dbReference>
<feature type="domain" description="HYR" evidence="4">
    <location>
        <begin position="894"/>
        <end position="971"/>
    </location>
</feature>